<evidence type="ECO:0000313" key="2">
    <source>
        <dbReference type="EMBL" id="RRJ18732.1"/>
    </source>
</evidence>
<dbReference type="InterPro" id="IPR016870">
    <property type="entry name" value="UCP028137"/>
</dbReference>
<protein>
    <submittedName>
        <fullName evidence="2">MFS transporter</fullName>
    </submittedName>
</protein>
<dbReference type="OrthoDB" id="188353at2"/>
<feature type="transmembrane region" description="Helical" evidence="1">
    <location>
        <begin position="89"/>
        <end position="108"/>
    </location>
</feature>
<dbReference type="PIRSF" id="PIRSF028137">
    <property type="entry name" value="UCP028137"/>
    <property type="match status" value="1"/>
</dbReference>
<name>A0A3P3QBY0_9GAMM</name>
<feature type="transmembrane region" description="Helical" evidence="1">
    <location>
        <begin position="190"/>
        <end position="214"/>
    </location>
</feature>
<feature type="transmembrane region" description="Helical" evidence="1">
    <location>
        <begin position="64"/>
        <end position="83"/>
    </location>
</feature>
<feature type="transmembrane region" description="Helical" evidence="1">
    <location>
        <begin position="12"/>
        <end position="31"/>
    </location>
</feature>
<keyword evidence="1" id="KW-0472">Membrane</keyword>
<dbReference type="EMBL" id="RRCF01000006">
    <property type="protein sequence ID" value="RRJ18732.1"/>
    <property type="molecule type" value="Genomic_DNA"/>
</dbReference>
<evidence type="ECO:0000256" key="1">
    <source>
        <dbReference type="SAM" id="Phobius"/>
    </source>
</evidence>
<sequence>MSQTEKKKSSGFLVNLIFNIVIPTLILSKLSEDQQLGPVWALVVALAFPLGFGLWELQQSKKVNFLSVLGVISVLLTGGISLLQLDPAYIAVKEAAVPGIIALLVLVSQRSKYPLVKKILLNDDLMDLAKLEACLKANNAEQLFAAKLQNCAYLVAGSFVVSSVLNYGLAKYLLVSAPGTPAFNEELAQMTALSFPVIALPCTLMLMVAIWYLFSQIGKVTGESIESFLRQ</sequence>
<feature type="transmembrane region" description="Helical" evidence="1">
    <location>
        <begin position="37"/>
        <end position="57"/>
    </location>
</feature>
<keyword evidence="1" id="KW-1133">Transmembrane helix</keyword>
<keyword evidence="3" id="KW-1185">Reference proteome</keyword>
<dbReference type="NCBIfam" id="NF041646">
    <property type="entry name" value="VC0807_fam"/>
    <property type="match status" value="1"/>
</dbReference>
<keyword evidence="1" id="KW-0812">Transmembrane</keyword>
<dbReference type="Proteomes" id="UP000276260">
    <property type="component" value="Unassembled WGS sequence"/>
</dbReference>
<accession>A0A3P3QBY0</accession>
<feature type="transmembrane region" description="Helical" evidence="1">
    <location>
        <begin position="151"/>
        <end position="170"/>
    </location>
</feature>
<dbReference type="RefSeq" id="WP_046519003.1">
    <property type="nucleotide sequence ID" value="NZ_LAVS01000006.1"/>
</dbReference>
<evidence type="ECO:0000313" key="3">
    <source>
        <dbReference type="Proteomes" id="UP000276260"/>
    </source>
</evidence>
<proteinExistence type="predicted"/>
<comment type="caution">
    <text evidence="2">The sequence shown here is derived from an EMBL/GenBank/DDBJ whole genome shotgun (WGS) entry which is preliminary data.</text>
</comment>
<dbReference type="AlphaFoldDB" id="A0A3P3QBY0"/>
<gene>
    <name evidence="2" type="ORF">EIK76_16040</name>
</gene>
<reference evidence="2 3" key="1">
    <citation type="submission" date="2018-11" db="EMBL/GenBank/DDBJ databases">
        <title>Draft genome analysis of Rheinheimera mesophila isolated from an industrial waste site.</title>
        <authorList>
            <person name="Yu Q."/>
            <person name="Qi Y."/>
            <person name="Zhang H."/>
            <person name="Lu Y."/>
            <person name="Pu J."/>
        </authorList>
    </citation>
    <scope>NUCLEOTIDE SEQUENCE [LARGE SCALE GENOMIC DNA]</scope>
    <source>
        <strain evidence="2 3">IITR13</strain>
    </source>
</reference>
<organism evidence="2 3">
    <name type="scientific">Rheinheimera mesophila</name>
    <dbReference type="NCBI Taxonomy" id="1547515"/>
    <lineage>
        <taxon>Bacteria</taxon>
        <taxon>Pseudomonadati</taxon>
        <taxon>Pseudomonadota</taxon>
        <taxon>Gammaproteobacteria</taxon>
        <taxon>Chromatiales</taxon>
        <taxon>Chromatiaceae</taxon>
        <taxon>Rheinheimera</taxon>
    </lineage>
</organism>